<proteinExistence type="predicted"/>
<accession>F4XV27</accession>
<dbReference type="Proteomes" id="UP000003959">
    <property type="component" value="Unassembled WGS sequence"/>
</dbReference>
<evidence type="ECO:0000313" key="2">
    <source>
        <dbReference type="Proteomes" id="UP000003959"/>
    </source>
</evidence>
<dbReference type="AlphaFoldDB" id="F4XV27"/>
<protein>
    <submittedName>
        <fullName evidence="1">Uncharacterized protein</fullName>
    </submittedName>
</protein>
<gene>
    <name evidence="1" type="ORF">LYNGBM3L_38360</name>
</gene>
<name>F4XV27_9CYAN</name>
<evidence type="ECO:0000313" key="1">
    <source>
        <dbReference type="EMBL" id="EGJ31550.1"/>
    </source>
</evidence>
<dbReference type="HOGENOM" id="CLU_3100997_0_0_3"/>
<organism evidence="1 2">
    <name type="scientific">Moorena producens 3L</name>
    <dbReference type="NCBI Taxonomy" id="489825"/>
    <lineage>
        <taxon>Bacteria</taxon>
        <taxon>Bacillati</taxon>
        <taxon>Cyanobacteriota</taxon>
        <taxon>Cyanophyceae</taxon>
        <taxon>Coleofasciculales</taxon>
        <taxon>Coleofasciculaceae</taxon>
        <taxon>Moorena</taxon>
    </lineage>
</organism>
<dbReference type="EMBL" id="GL890937">
    <property type="protein sequence ID" value="EGJ31550.1"/>
    <property type="molecule type" value="Genomic_DNA"/>
</dbReference>
<reference evidence="2" key="1">
    <citation type="journal article" date="2011" name="Proc. Natl. Acad. Sci. U.S.A.">
        <title>Genomic insights into the physiology and ecology of the marine filamentous cyanobacterium Lyngbya majuscula.</title>
        <authorList>
            <person name="Jones A.C."/>
            <person name="Monroe E.A."/>
            <person name="Podell S."/>
            <person name="Hess W.R."/>
            <person name="Klages S."/>
            <person name="Esquenazi E."/>
            <person name="Niessen S."/>
            <person name="Hoover H."/>
            <person name="Rothmann M."/>
            <person name="Lasken R.S."/>
            <person name="Yates J.R.III."/>
            <person name="Reinhardt R."/>
            <person name="Kube M."/>
            <person name="Burkart M.D."/>
            <person name="Allen E.E."/>
            <person name="Dorrestein P.C."/>
            <person name="Gerwick W.H."/>
            <person name="Gerwick L."/>
        </authorList>
    </citation>
    <scope>NUCLEOTIDE SEQUENCE [LARGE SCALE GENOMIC DNA]</scope>
    <source>
        <strain evidence="2">3L</strain>
    </source>
</reference>
<sequence length="51" mass="6011">MLRYRVPGFREQRIWEQGTDKMEEGIGNSEQGKKLVYLIRLETAIGNRELT</sequence>
<keyword evidence="2" id="KW-1185">Reference proteome</keyword>